<dbReference type="Pfam" id="PF00107">
    <property type="entry name" value="ADH_zinc_N"/>
    <property type="match status" value="1"/>
</dbReference>
<dbReference type="InterPro" id="IPR020843">
    <property type="entry name" value="ER"/>
</dbReference>
<dbReference type="InterPro" id="IPR013149">
    <property type="entry name" value="ADH-like_C"/>
</dbReference>
<protein>
    <submittedName>
        <fullName evidence="4">Quinone oxidoreductase</fullName>
    </submittedName>
</protein>
<evidence type="ECO:0000256" key="2">
    <source>
        <dbReference type="ARBA" id="ARBA00023002"/>
    </source>
</evidence>
<keyword evidence="5" id="KW-1185">Reference proteome</keyword>
<evidence type="ECO:0000313" key="4">
    <source>
        <dbReference type="EMBL" id="GAA3717531.1"/>
    </source>
</evidence>
<dbReference type="Pfam" id="PF08240">
    <property type="entry name" value="ADH_N"/>
    <property type="match status" value="1"/>
</dbReference>
<evidence type="ECO:0000256" key="1">
    <source>
        <dbReference type="ARBA" id="ARBA00022857"/>
    </source>
</evidence>
<evidence type="ECO:0000313" key="5">
    <source>
        <dbReference type="Proteomes" id="UP001500523"/>
    </source>
</evidence>
<keyword evidence="1" id="KW-0521">NADP</keyword>
<comment type="caution">
    <text evidence="4">The sequence shown here is derived from an EMBL/GenBank/DDBJ whole genome shotgun (WGS) entry which is preliminary data.</text>
</comment>
<organism evidence="4 5">
    <name type="scientific">Sphingomonas cynarae</name>
    <dbReference type="NCBI Taxonomy" id="930197"/>
    <lineage>
        <taxon>Bacteria</taxon>
        <taxon>Pseudomonadati</taxon>
        <taxon>Pseudomonadota</taxon>
        <taxon>Alphaproteobacteria</taxon>
        <taxon>Sphingomonadales</taxon>
        <taxon>Sphingomonadaceae</taxon>
        <taxon>Sphingomonas</taxon>
    </lineage>
</organism>
<dbReference type="CDD" id="cd05286">
    <property type="entry name" value="QOR2"/>
    <property type="match status" value="1"/>
</dbReference>
<dbReference type="Proteomes" id="UP001500523">
    <property type="component" value="Unassembled WGS sequence"/>
</dbReference>
<dbReference type="Gene3D" id="3.90.180.10">
    <property type="entry name" value="Medium-chain alcohol dehydrogenases, catalytic domain"/>
    <property type="match status" value="1"/>
</dbReference>
<dbReference type="EMBL" id="BAABBF010000006">
    <property type="protein sequence ID" value="GAA3717531.1"/>
    <property type="molecule type" value="Genomic_DNA"/>
</dbReference>
<reference evidence="5" key="1">
    <citation type="journal article" date="2019" name="Int. J. Syst. Evol. Microbiol.">
        <title>The Global Catalogue of Microorganisms (GCM) 10K type strain sequencing project: providing services to taxonomists for standard genome sequencing and annotation.</title>
        <authorList>
            <consortium name="The Broad Institute Genomics Platform"/>
            <consortium name="The Broad Institute Genome Sequencing Center for Infectious Disease"/>
            <person name="Wu L."/>
            <person name="Ma J."/>
        </authorList>
    </citation>
    <scope>NUCLEOTIDE SEQUENCE [LARGE SCALE GENOMIC DNA]</scope>
    <source>
        <strain evidence="5">JCM 17498</strain>
    </source>
</reference>
<dbReference type="InterPro" id="IPR011032">
    <property type="entry name" value="GroES-like_sf"/>
</dbReference>
<gene>
    <name evidence="4" type="ORF">GCM10022268_27450</name>
</gene>
<dbReference type="InterPro" id="IPR036291">
    <property type="entry name" value="NAD(P)-bd_dom_sf"/>
</dbReference>
<dbReference type="RefSeq" id="WP_344693965.1">
    <property type="nucleotide sequence ID" value="NZ_BAABBF010000006.1"/>
</dbReference>
<dbReference type="InterPro" id="IPR013154">
    <property type="entry name" value="ADH-like_N"/>
</dbReference>
<evidence type="ECO:0000259" key="3">
    <source>
        <dbReference type="SMART" id="SM00829"/>
    </source>
</evidence>
<dbReference type="PANTHER" id="PTHR48106:SF13">
    <property type="entry name" value="QUINONE OXIDOREDUCTASE-RELATED"/>
    <property type="match status" value="1"/>
</dbReference>
<dbReference type="SMART" id="SM00829">
    <property type="entry name" value="PKS_ER"/>
    <property type="match status" value="1"/>
</dbReference>
<feature type="domain" description="Enoyl reductase (ER)" evidence="3">
    <location>
        <begin position="14"/>
        <end position="325"/>
    </location>
</feature>
<keyword evidence="2" id="KW-0560">Oxidoreductase</keyword>
<sequence length="327" mass="33633">MDQSARVARITRTGGPEVIEWVDVDLPLPAPGEVRLRSSAVGLNYIDAYHRSGLYPIELPGGLGSEAAGVVEAVGEGSDGFRVGDRVGTFGPSRGAYATARNVVVGELVHLPDAVDDRTAAALLLKGGTAAMLIEQCAGVQPGQTVLVHAAAGGVGHLLVGWLKAIGATVIGSVGTTGKADIARAAGADHVLLHREEDVAARVCELTDGHGADVVLDGIGKATWDVSLAATARRGMIVSYGNASGAVEGVNLGILAAKGSLFVTRPTLFDYARTQAERQAMTDRVFAMLARGAIRPTIGRSFALADAAEAHRAMEAGDTHGSTVMMP</sequence>
<accession>A0ABP7EES3</accession>
<dbReference type="Gene3D" id="3.40.50.720">
    <property type="entry name" value="NAD(P)-binding Rossmann-like Domain"/>
    <property type="match status" value="1"/>
</dbReference>
<dbReference type="SUPFAM" id="SSF51735">
    <property type="entry name" value="NAD(P)-binding Rossmann-fold domains"/>
    <property type="match status" value="1"/>
</dbReference>
<proteinExistence type="predicted"/>
<dbReference type="SUPFAM" id="SSF50129">
    <property type="entry name" value="GroES-like"/>
    <property type="match status" value="1"/>
</dbReference>
<name>A0ABP7EES3_9SPHN</name>
<dbReference type="PANTHER" id="PTHR48106">
    <property type="entry name" value="QUINONE OXIDOREDUCTASE PIG3-RELATED"/>
    <property type="match status" value="1"/>
</dbReference>
<dbReference type="InterPro" id="IPR047618">
    <property type="entry name" value="QOR-like"/>
</dbReference>